<dbReference type="CDD" id="cd07627">
    <property type="entry name" value="BAR_Vps5p"/>
    <property type="match status" value="1"/>
</dbReference>
<dbReference type="Proteomes" id="UP001329825">
    <property type="component" value="Chromosome 6"/>
</dbReference>
<dbReference type="SMART" id="SM00312">
    <property type="entry name" value="PX"/>
    <property type="match status" value="1"/>
</dbReference>
<dbReference type="Gene3D" id="3.30.1520.10">
    <property type="entry name" value="Phox-like domain"/>
    <property type="match status" value="1"/>
</dbReference>
<dbReference type="Gene3D" id="1.20.1270.60">
    <property type="entry name" value="Arfaptin homology (AH) domain/BAR domain"/>
    <property type="match status" value="1"/>
</dbReference>
<dbReference type="SUPFAM" id="SSF64268">
    <property type="entry name" value="PX domain"/>
    <property type="match status" value="1"/>
</dbReference>
<name>A0ABZ1D210_9TREE</name>
<dbReference type="PANTHER" id="PTHR10555:SF170">
    <property type="entry name" value="FI18122P1"/>
    <property type="match status" value="1"/>
</dbReference>
<feature type="domain" description="PX" evidence="2">
    <location>
        <begin position="573"/>
        <end position="690"/>
    </location>
</feature>
<feature type="compositionally biased region" description="Basic and acidic residues" evidence="1">
    <location>
        <begin position="322"/>
        <end position="345"/>
    </location>
</feature>
<dbReference type="RefSeq" id="XP_062792675.1">
    <property type="nucleotide sequence ID" value="XM_062936624.1"/>
</dbReference>
<gene>
    <name evidence="3" type="ORF">IL334_004909</name>
</gene>
<dbReference type="InterPro" id="IPR035803">
    <property type="entry name" value="BAR_Vps5"/>
</dbReference>
<feature type="compositionally biased region" description="Basic and acidic residues" evidence="1">
    <location>
        <begin position="272"/>
        <end position="303"/>
    </location>
</feature>
<feature type="compositionally biased region" description="Polar residues" evidence="1">
    <location>
        <begin position="37"/>
        <end position="61"/>
    </location>
</feature>
<evidence type="ECO:0000313" key="4">
    <source>
        <dbReference type="Proteomes" id="UP001329825"/>
    </source>
</evidence>
<feature type="compositionally biased region" description="Polar residues" evidence="1">
    <location>
        <begin position="9"/>
        <end position="18"/>
    </location>
</feature>
<dbReference type="InterPro" id="IPR036871">
    <property type="entry name" value="PX_dom_sf"/>
</dbReference>
<evidence type="ECO:0000259" key="2">
    <source>
        <dbReference type="PROSITE" id="PS50195"/>
    </source>
</evidence>
<feature type="compositionally biased region" description="Polar residues" evidence="1">
    <location>
        <begin position="484"/>
        <end position="499"/>
    </location>
</feature>
<feature type="compositionally biased region" description="Acidic residues" evidence="1">
    <location>
        <begin position="311"/>
        <end position="321"/>
    </location>
</feature>
<feature type="compositionally biased region" description="Polar residues" evidence="1">
    <location>
        <begin position="442"/>
        <end position="455"/>
    </location>
</feature>
<dbReference type="InterPro" id="IPR027267">
    <property type="entry name" value="AH/BAR_dom_sf"/>
</dbReference>
<dbReference type="PANTHER" id="PTHR10555">
    <property type="entry name" value="SORTING NEXIN"/>
    <property type="match status" value="1"/>
</dbReference>
<feature type="compositionally biased region" description="Basic and acidic residues" evidence="1">
    <location>
        <begin position="116"/>
        <end position="127"/>
    </location>
</feature>
<dbReference type="Pfam" id="PF09325">
    <property type="entry name" value="Vps5"/>
    <property type="match status" value="1"/>
</dbReference>
<dbReference type="Pfam" id="PF00787">
    <property type="entry name" value="PX"/>
    <property type="match status" value="1"/>
</dbReference>
<accession>A0ABZ1D210</accession>
<dbReference type="InterPro" id="IPR015404">
    <property type="entry name" value="Vps5_C"/>
</dbReference>
<feature type="compositionally biased region" description="Low complexity" evidence="1">
    <location>
        <begin position="346"/>
        <end position="370"/>
    </location>
</feature>
<feature type="compositionally biased region" description="Polar residues" evidence="1">
    <location>
        <begin position="518"/>
        <end position="538"/>
    </location>
</feature>
<dbReference type="SUPFAM" id="SSF103657">
    <property type="entry name" value="BAR/IMD domain-like"/>
    <property type="match status" value="1"/>
</dbReference>
<feature type="compositionally biased region" description="Polar residues" evidence="1">
    <location>
        <begin position="131"/>
        <end position="161"/>
    </location>
</feature>
<dbReference type="InterPro" id="IPR001683">
    <property type="entry name" value="PX_dom"/>
</dbReference>
<keyword evidence="4" id="KW-1185">Reference proteome</keyword>
<feature type="region of interest" description="Disordered" evidence="1">
    <location>
        <begin position="116"/>
        <end position="500"/>
    </location>
</feature>
<dbReference type="PROSITE" id="PS50195">
    <property type="entry name" value="PX"/>
    <property type="match status" value="1"/>
</dbReference>
<feature type="compositionally biased region" description="Polar residues" evidence="1">
    <location>
        <begin position="383"/>
        <end position="397"/>
    </location>
</feature>
<sequence>MDEEASFSALLSSTTKPSRPSWDAPVNSSDDPWANPFSDSTTTTIPVPTLDPYTSSSSLSFTPGHLDTAIPTFSDIPDISNEEVSPYVQKIHQDAEEAAAVAIVTQVDPPSVIAAREQEQQGFEEPHGVYASSSFNTPLPTISNTNHDSNPFDNTISNSGLYNPPPPVDPAQQPFIQHRHEQIEPSQPENDSSKVDTIIPTTKGRMLPSALIDEDLMAESDPEQSLKKAFVKSTPTQRKPAAPASGATNGDKTPEKKSYIFTPTSNKQPKPNGKEQTDQKVEDSDKADDIQPKEEESTKESADSKANTSEPEVEEQKEGEDPEGKPSAESTPRKETVPPIVEERGATPTAPSSPTSIPLPTSSSATPTISRVPTPLPPRPDATDSSSVLATPSSDRVSVSPLDAPSVPAEEDYGFKSLSIGGSAMTSTPTPAAPPVPEKEWSSSASNSDITSPPSSRFGGKGWGVLDDQDETQEGLFGKGGPASSVTPWSVNDTSSGWGETSMEDVLASSAAIAGPSRSFSDTNGSSSLTSPIRTTFYGSDRDEPESPNESMSNSNSNVTPTTSPRKKLSSLPVFQITVSDPTKVGDPVRGYTVYTVRTQTTSPHYRKGSFSVLRRFSDFLWLIEILTFNNPGIIIPPMPGKHTFGRFQDQFIETRRSALERCLSKVTNHPVLQLDPDLRTFLESDSFAFDSKNRKNEVIAIEKQSASLLNVGGWTGPKFIEQDDWFESRKSFLDSLENQLKSLSKSIETSSKQRLDLSSSINEFGESIIALSESDLGASLSSALSQLANITEREKEHFEDQAKDEVVTLLNMADEYIRFIQSVRIAFAGRIKSWNQWQSGEKDVTRLKSQREKLRSTGKLGDRANQTLAEIAEAERTARELHSTFEHLSRLTKSEFVRFERERVEEFKSTLEKYLNGMIEKQKELIELWEAFHKLLAGLVEKSSSSNSKNQNNGD</sequence>
<dbReference type="GeneID" id="87957040"/>
<feature type="compositionally biased region" description="Low complexity" evidence="1">
    <location>
        <begin position="548"/>
        <end position="564"/>
    </location>
</feature>
<feature type="region of interest" description="Disordered" evidence="1">
    <location>
        <begin position="1"/>
        <end position="79"/>
    </location>
</feature>
<dbReference type="InterPro" id="IPR037868">
    <property type="entry name" value="PX_Vps5"/>
</dbReference>
<proteinExistence type="predicted"/>
<feature type="compositionally biased region" description="Acidic residues" evidence="1">
    <location>
        <begin position="212"/>
        <end position="222"/>
    </location>
</feature>
<evidence type="ECO:0000256" key="1">
    <source>
        <dbReference type="SAM" id="MobiDB-lite"/>
    </source>
</evidence>
<organism evidence="3 4">
    <name type="scientific">Kwoniella shivajii</name>
    <dbReference type="NCBI Taxonomy" id="564305"/>
    <lineage>
        <taxon>Eukaryota</taxon>
        <taxon>Fungi</taxon>
        <taxon>Dikarya</taxon>
        <taxon>Basidiomycota</taxon>
        <taxon>Agaricomycotina</taxon>
        <taxon>Tremellomycetes</taxon>
        <taxon>Tremellales</taxon>
        <taxon>Cryptococcaceae</taxon>
        <taxon>Kwoniella</taxon>
    </lineage>
</organism>
<protein>
    <recommendedName>
        <fullName evidence="2">PX domain-containing protein</fullName>
    </recommendedName>
</protein>
<reference evidence="3 4" key="1">
    <citation type="submission" date="2024-01" db="EMBL/GenBank/DDBJ databases">
        <title>Comparative genomics of Cryptococcus and Kwoniella reveals pathogenesis evolution and contrasting modes of karyotype evolution via chromosome fusion or intercentromeric recombination.</title>
        <authorList>
            <person name="Coelho M.A."/>
            <person name="David-Palma M."/>
            <person name="Shea T."/>
            <person name="Bowers K."/>
            <person name="McGinley-Smith S."/>
            <person name="Mohammad A.W."/>
            <person name="Gnirke A."/>
            <person name="Yurkov A.M."/>
            <person name="Nowrousian M."/>
            <person name="Sun S."/>
            <person name="Cuomo C.A."/>
            <person name="Heitman J."/>
        </authorList>
    </citation>
    <scope>NUCLEOTIDE SEQUENCE [LARGE SCALE GENOMIC DNA]</scope>
    <source>
        <strain evidence="3">CBS 11374</strain>
    </source>
</reference>
<evidence type="ECO:0000313" key="3">
    <source>
        <dbReference type="EMBL" id="WRT67935.1"/>
    </source>
</evidence>
<dbReference type="EMBL" id="CP141886">
    <property type="protein sequence ID" value="WRT67935.1"/>
    <property type="molecule type" value="Genomic_DNA"/>
</dbReference>
<feature type="region of interest" description="Disordered" evidence="1">
    <location>
        <begin position="515"/>
        <end position="567"/>
    </location>
</feature>
<dbReference type="CDD" id="cd06861">
    <property type="entry name" value="PX_Vps5p"/>
    <property type="match status" value="1"/>
</dbReference>